<feature type="chain" id="PRO_5032953869" evidence="2">
    <location>
        <begin position="23"/>
        <end position="67"/>
    </location>
</feature>
<name>A0A845GGB9_9BURK</name>
<gene>
    <name evidence="3" type="ORF">GTP90_01095</name>
</gene>
<keyword evidence="1" id="KW-0472">Membrane</keyword>
<keyword evidence="1" id="KW-0812">Transmembrane</keyword>
<evidence type="ECO:0000256" key="2">
    <source>
        <dbReference type="SAM" id="SignalP"/>
    </source>
</evidence>
<evidence type="ECO:0000313" key="4">
    <source>
        <dbReference type="Proteomes" id="UP000447355"/>
    </source>
</evidence>
<dbReference type="EMBL" id="WWCX01000001">
    <property type="protein sequence ID" value="MYM92452.1"/>
    <property type="molecule type" value="Genomic_DNA"/>
</dbReference>
<keyword evidence="1" id="KW-1133">Transmembrane helix</keyword>
<feature type="signal peptide" evidence="2">
    <location>
        <begin position="1"/>
        <end position="22"/>
    </location>
</feature>
<protein>
    <submittedName>
        <fullName evidence="3">Uncharacterized protein</fullName>
    </submittedName>
</protein>
<reference evidence="3" key="1">
    <citation type="submission" date="2019-12" db="EMBL/GenBank/DDBJ databases">
        <title>Novel species isolated from a subtropical stream in China.</title>
        <authorList>
            <person name="Lu H."/>
        </authorList>
    </citation>
    <scope>NUCLEOTIDE SEQUENCE [LARGE SCALE GENOMIC DNA]</scope>
    <source>
        <strain evidence="3">FT81W</strain>
    </source>
</reference>
<dbReference type="AlphaFoldDB" id="A0A845GGB9"/>
<evidence type="ECO:0000256" key="1">
    <source>
        <dbReference type="SAM" id="Phobius"/>
    </source>
</evidence>
<accession>A0A845GGB9</accession>
<dbReference type="Proteomes" id="UP000447355">
    <property type="component" value="Unassembled WGS sequence"/>
</dbReference>
<evidence type="ECO:0000313" key="3">
    <source>
        <dbReference type="EMBL" id="MYM92452.1"/>
    </source>
</evidence>
<comment type="caution">
    <text evidence="3">The sequence shown here is derived from an EMBL/GenBank/DDBJ whole genome shotgun (WGS) entry which is preliminary data.</text>
</comment>
<feature type="transmembrane region" description="Helical" evidence="1">
    <location>
        <begin position="34"/>
        <end position="56"/>
    </location>
</feature>
<organism evidence="3 4">
    <name type="scientific">Duganella vulcania</name>
    <dbReference type="NCBI Taxonomy" id="2692166"/>
    <lineage>
        <taxon>Bacteria</taxon>
        <taxon>Pseudomonadati</taxon>
        <taxon>Pseudomonadota</taxon>
        <taxon>Betaproteobacteria</taxon>
        <taxon>Burkholderiales</taxon>
        <taxon>Oxalobacteraceae</taxon>
        <taxon>Telluria group</taxon>
        <taxon>Duganella</taxon>
    </lineage>
</organism>
<sequence length="67" mass="7012">MTNVLSAPLLALCCLCAFTALAFGAWNLATKHEFLFGLSCSVLGLVGFSYSGAALLDGWRRGSGKRG</sequence>
<dbReference type="RefSeq" id="WP_161081720.1">
    <property type="nucleotide sequence ID" value="NZ_WWCX01000001.1"/>
</dbReference>
<keyword evidence="2" id="KW-0732">Signal</keyword>
<proteinExistence type="predicted"/>